<dbReference type="InterPro" id="IPR029016">
    <property type="entry name" value="GAF-like_dom_sf"/>
</dbReference>
<name>A0ABU8F313_9BACI</name>
<gene>
    <name evidence="3" type="ORF">WAX74_07040</name>
</gene>
<feature type="transmembrane region" description="Helical" evidence="1">
    <location>
        <begin position="70"/>
        <end position="94"/>
    </location>
</feature>
<dbReference type="PANTHER" id="PTHR45138">
    <property type="entry name" value="REGULATORY COMPONENTS OF SENSORY TRANSDUCTION SYSTEM"/>
    <property type="match status" value="1"/>
</dbReference>
<accession>A0ABU8F313</accession>
<dbReference type="EMBL" id="JBAWSY010000003">
    <property type="protein sequence ID" value="MEI4769399.1"/>
    <property type="molecule type" value="Genomic_DNA"/>
</dbReference>
<evidence type="ECO:0000313" key="3">
    <source>
        <dbReference type="EMBL" id="MEI4769399.1"/>
    </source>
</evidence>
<feature type="transmembrane region" description="Helical" evidence="1">
    <location>
        <begin position="12"/>
        <end position="31"/>
    </location>
</feature>
<comment type="caution">
    <text evidence="3">The sequence shown here is derived from an EMBL/GenBank/DDBJ whole genome shotgun (WGS) entry which is preliminary data.</text>
</comment>
<keyword evidence="3" id="KW-0808">Transferase</keyword>
<keyword evidence="1" id="KW-1133">Transmembrane helix</keyword>
<evidence type="ECO:0000256" key="1">
    <source>
        <dbReference type="SAM" id="Phobius"/>
    </source>
</evidence>
<organism evidence="3 4">
    <name type="scientific">Psychrobacillus mangrovi</name>
    <dbReference type="NCBI Taxonomy" id="3117745"/>
    <lineage>
        <taxon>Bacteria</taxon>
        <taxon>Bacillati</taxon>
        <taxon>Bacillota</taxon>
        <taxon>Bacilli</taxon>
        <taxon>Bacillales</taxon>
        <taxon>Bacillaceae</taxon>
        <taxon>Psychrobacillus</taxon>
    </lineage>
</organism>
<keyword evidence="1" id="KW-0812">Transmembrane</keyword>
<dbReference type="SUPFAM" id="SSF55073">
    <property type="entry name" value="Nucleotide cyclase"/>
    <property type="match status" value="1"/>
</dbReference>
<protein>
    <submittedName>
        <fullName evidence="3">Sensor domain-containing diguanylate cyclase</fullName>
        <ecNumber evidence="3">2.7.7.65</ecNumber>
    </submittedName>
</protein>
<feature type="transmembrane region" description="Helical" evidence="1">
    <location>
        <begin position="203"/>
        <end position="222"/>
    </location>
</feature>
<feature type="transmembrane region" description="Helical" evidence="1">
    <location>
        <begin position="139"/>
        <end position="157"/>
    </location>
</feature>
<dbReference type="PROSITE" id="PS50887">
    <property type="entry name" value="GGDEF"/>
    <property type="match status" value="1"/>
</dbReference>
<dbReference type="InterPro" id="IPR043128">
    <property type="entry name" value="Rev_trsase/Diguanyl_cyclase"/>
</dbReference>
<feature type="transmembrane region" description="Helical" evidence="1">
    <location>
        <begin position="177"/>
        <end position="196"/>
    </location>
</feature>
<feature type="domain" description="GGDEF" evidence="2">
    <location>
        <begin position="425"/>
        <end position="567"/>
    </location>
</feature>
<dbReference type="Gene3D" id="3.30.70.270">
    <property type="match status" value="1"/>
</dbReference>
<dbReference type="InterPro" id="IPR050469">
    <property type="entry name" value="Diguanylate_Cyclase"/>
</dbReference>
<evidence type="ECO:0000259" key="2">
    <source>
        <dbReference type="PROSITE" id="PS50887"/>
    </source>
</evidence>
<feature type="transmembrane region" description="Helical" evidence="1">
    <location>
        <begin position="106"/>
        <end position="127"/>
    </location>
</feature>
<dbReference type="SUPFAM" id="SSF55781">
    <property type="entry name" value="GAF domain-like"/>
    <property type="match status" value="1"/>
</dbReference>
<dbReference type="SMART" id="SM00267">
    <property type="entry name" value="GGDEF"/>
    <property type="match status" value="1"/>
</dbReference>
<evidence type="ECO:0000313" key="4">
    <source>
        <dbReference type="Proteomes" id="UP001364890"/>
    </source>
</evidence>
<keyword evidence="3" id="KW-0548">Nucleotidyltransferase</keyword>
<proteinExistence type="predicted"/>
<sequence>MNISVKAKRNIFILWLLVVPLGSILVYQYAPSRHVEWDAYLILLLLMLLTSSFPFFISGNTMFLSQWVSLAAFLNYGIFAEMILMQLSILPIAYHIKVNKDNFYRIAFSSLMFFIISVVCGVVVHLLGYNLGSLEVKDLLLFGTIYALCDVILNHALIYLRDSSTGNSPKLVDQSTIWDVIGLTITLPFGISLYFLESYIGTIAFVLLGLPFLMITLLVRLYSNSEKVNADLNEASQFGHELAERMTGKEIIDMFMERITKMFPIDSAYIVDDLYGKFQILRAREDGENVELFFAPEDLDNSLAGVIYKKGIPTLFDKQSEWINMKPPFLASDMQSVMCVPIYRNQKIESILVLASRKKYAFEAYQLKMVHLLCSYFAVSVEKAKYVRNALARSERCELTNLYNYRYLDKRLEFFMEKLSLGEYKTVSLIMMDIDHFKSVNDTYGHHSGNIILKEFARVIKDEIGSNGTVARYGGEEFVILLPNYTKVEATNIAERLRRKIEQTPFMVELDLDEVSQEEIIFITASIGVSTAPEDSDEGMSLLRNADRALYIGAKQAGRNRVAEYVR</sequence>
<reference evidence="3 4" key="1">
    <citation type="submission" date="2024-01" db="EMBL/GenBank/DDBJ databases">
        <title>Seven novel Bacillus-like species.</title>
        <authorList>
            <person name="Liu G."/>
        </authorList>
    </citation>
    <scope>NUCLEOTIDE SEQUENCE [LARGE SCALE GENOMIC DNA]</scope>
    <source>
        <strain evidence="3 4">FJAT-51614</strain>
    </source>
</reference>
<keyword evidence="4" id="KW-1185">Reference proteome</keyword>
<dbReference type="NCBIfam" id="TIGR00254">
    <property type="entry name" value="GGDEF"/>
    <property type="match status" value="1"/>
</dbReference>
<feature type="transmembrane region" description="Helical" evidence="1">
    <location>
        <begin position="37"/>
        <end position="58"/>
    </location>
</feature>
<dbReference type="Gene3D" id="3.30.450.40">
    <property type="match status" value="1"/>
</dbReference>
<dbReference type="GO" id="GO:0052621">
    <property type="term" value="F:diguanylate cyclase activity"/>
    <property type="evidence" value="ECO:0007669"/>
    <property type="project" value="UniProtKB-EC"/>
</dbReference>
<dbReference type="Proteomes" id="UP001364890">
    <property type="component" value="Unassembled WGS sequence"/>
</dbReference>
<dbReference type="EC" id="2.7.7.65" evidence="3"/>
<dbReference type="CDD" id="cd01949">
    <property type="entry name" value="GGDEF"/>
    <property type="match status" value="1"/>
</dbReference>
<dbReference type="Pfam" id="PF00990">
    <property type="entry name" value="GGDEF"/>
    <property type="match status" value="1"/>
</dbReference>
<dbReference type="InterPro" id="IPR029787">
    <property type="entry name" value="Nucleotide_cyclase"/>
</dbReference>
<keyword evidence="1" id="KW-0472">Membrane</keyword>
<dbReference type="RefSeq" id="WP_336496951.1">
    <property type="nucleotide sequence ID" value="NZ_JBAWSY010000003.1"/>
</dbReference>
<dbReference type="InterPro" id="IPR000160">
    <property type="entry name" value="GGDEF_dom"/>
</dbReference>
<dbReference type="PANTHER" id="PTHR45138:SF9">
    <property type="entry name" value="DIGUANYLATE CYCLASE DGCM-RELATED"/>
    <property type="match status" value="1"/>
</dbReference>